<organism evidence="1 2">
    <name type="scientific">Hibiscus sabdariffa</name>
    <name type="common">roselle</name>
    <dbReference type="NCBI Taxonomy" id="183260"/>
    <lineage>
        <taxon>Eukaryota</taxon>
        <taxon>Viridiplantae</taxon>
        <taxon>Streptophyta</taxon>
        <taxon>Embryophyta</taxon>
        <taxon>Tracheophyta</taxon>
        <taxon>Spermatophyta</taxon>
        <taxon>Magnoliopsida</taxon>
        <taxon>eudicotyledons</taxon>
        <taxon>Gunneridae</taxon>
        <taxon>Pentapetalae</taxon>
        <taxon>rosids</taxon>
        <taxon>malvids</taxon>
        <taxon>Malvales</taxon>
        <taxon>Malvaceae</taxon>
        <taxon>Malvoideae</taxon>
        <taxon>Hibiscus</taxon>
    </lineage>
</organism>
<accession>A0ABR2AXA2</accession>
<gene>
    <name evidence="1" type="ORF">V6N12_073888</name>
</gene>
<evidence type="ECO:0000313" key="2">
    <source>
        <dbReference type="Proteomes" id="UP001472677"/>
    </source>
</evidence>
<protein>
    <submittedName>
        <fullName evidence="1">Uncharacterized protein</fullName>
    </submittedName>
</protein>
<sequence length="88" mass="9853">MPSLSTQRKAPVTLQVCLNVDGVVSSSSDTSSIKELFRDRNDIWILGFTKAIGIPDVLHTELWTVLTGLELGFTMDSKLWRFNLTVNK</sequence>
<comment type="caution">
    <text evidence="1">The sequence shown here is derived from an EMBL/GenBank/DDBJ whole genome shotgun (WGS) entry which is preliminary data.</text>
</comment>
<proteinExistence type="predicted"/>
<dbReference type="Proteomes" id="UP001472677">
    <property type="component" value="Unassembled WGS sequence"/>
</dbReference>
<name>A0ABR2AXA2_9ROSI</name>
<keyword evidence="2" id="KW-1185">Reference proteome</keyword>
<reference evidence="1 2" key="1">
    <citation type="journal article" date="2024" name="G3 (Bethesda)">
        <title>Genome assembly of Hibiscus sabdariffa L. provides insights into metabolisms of medicinal natural products.</title>
        <authorList>
            <person name="Kim T."/>
        </authorList>
    </citation>
    <scope>NUCLEOTIDE SEQUENCE [LARGE SCALE GENOMIC DNA]</scope>
    <source>
        <strain evidence="1">TK-2024</strain>
        <tissue evidence="1">Old leaves</tissue>
    </source>
</reference>
<evidence type="ECO:0000313" key="1">
    <source>
        <dbReference type="EMBL" id="KAK8498260.1"/>
    </source>
</evidence>
<dbReference type="EMBL" id="JBBPBM010000273">
    <property type="protein sequence ID" value="KAK8498260.1"/>
    <property type="molecule type" value="Genomic_DNA"/>
</dbReference>